<dbReference type="PRINTS" id="PR00260">
    <property type="entry name" value="CHEMTRNSDUCR"/>
</dbReference>
<keyword evidence="2" id="KW-1003">Cell membrane</keyword>
<gene>
    <name evidence="12" type="ORF">AT959_04255</name>
</gene>
<keyword evidence="13" id="KW-1185">Reference proteome</keyword>
<evidence type="ECO:0000313" key="13">
    <source>
        <dbReference type="Proteomes" id="UP000070186"/>
    </source>
</evidence>
<dbReference type="AlphaFoldDB" id="A0A133XKV5"/>
<dbReference type="GO" id="GO:0005886">
    <property type="term" value="C:plasma membrane"/>
    <property type="evidence" value="ECO:0007669"/>
    <property type="project" value="UniProtKB-SubCell"/>
</dbReference>
<dbReference type="PROSITE" id="PS50111">
    <property type="entry name" value="CHEMOTAXIS_TRANSDUC_2"/>
    <property type="match status" value="1"/>
</dbReference>
<dbReference type="EMBL" id="LODL01000010">
    <property type="protein sequence ID" value="KXB31585.1"/>
    <property type="molecule type" value="Genomic_DNA"/>
</dbReference>
<evidence type="ECO:0000256" key="8">
    <source>
        <dbReference type="PROSITE-ProRule" id="PRU00284"/>
    </source>
</evidence>
<evidence type="ECO:0000259" key="11">
    <source>
        <dbReference type="PROSITE" id="PS50885"/>
    </source>
</evidence>
<dbReference type="PROSITE" id="PS50885">
    <property type="entry name" value="HAMP"/>
    <property type="match status" value="1"/>
</dbReference>
<reference evidence="12 13" key="1">
    <citation type="submission" date="2015-12" db="EMBL/GenBank/DDBJ databases">
        <title>Nitrous oxide reduction kinetics distinguish bacteria harboring typical versus atypical NosZ.</title>
        <authorList>
            <person name="Yoon S."/>
            <person name="Nissen S."/>
            <person name="Park D."/>
            <person name="Sanford R.A."/>
            <person name="Loeffler F.E."/>
        </authorList>
    </citation>
    <scope>NUCLEOTIDE SEQUENCE [LARGE SCALE GENOMIC DNA]</scope>
    <source>
        <strain evidence="12 13">ATCC BAA-841</strain>
    </source>
</reference>
<dbReference type="PANTHER" id="PTHR32089:SF119">
    <property type="entry name" value="METHYL-ACCEPTING CHEMOTAXIS PROTEIN CTPL"/>
    <property type="match status" value="1"/>
</dbReference>
<name>A0A133XKV5_9RHOO</name>
<evidence type="ECO:0000256" key="6">
    <source>
        <dbReference type="ARBA" id="ARBA00023224"/>
    </source>
</evidence>
<evidence type="ECO:0000256" key="4">
    <source>
        <dbReference type="ARBA" id="ARBA00022989"/>
    </source>
</evidence>
<dbReference type="InterPro" id="IPR033480">
    <property type="entry name" value="sCache_2"/>
</dbReference>
<dbReference type="CDD" id="cd11386">
    <property type="entry name" value="MCP_signal"/>
    <property type="match status" value="1"/>
</dbReference>
<dbReference type="STRING" id="281362.AT959_04255"/>
<dbReference type="FunFam" id="1.10.287.950:FF:000001">
    <property type="entry name" value="Methyl-accepting chemotaxis sensory transducer"/>
    <property type="match status" value="1"/>
</dbReference>
<keyword evidence="5 9" id="KW-0472">Membrane</keyword>
<accession>A0A133XKV5</accession>
<dbReference type="InterPro" id="IPR004090">
    <property type="entry name" value="Chemotax_Me-accpt_rcpt"/>
</dbReference>
<dbReference type="Pfam" id="PF17200">
    <property type="entry name" value="sCache_2"/>
    <property type="match status" value="1"/>
</dbReference>
<dbReference type="InterPro" id="IPR004089">
    <property type="entry name" value="MCPsignal_dom"/>
</dbReference>
<comment type="similarity">
    <text evidence="7">Belongs to the methyl-accepting chemotaxis (MCP) protein family.</text>
</comment>
<dbReference type="Gene3D" id="1.10.287.950">
    <property type="entry name" value="Methyl-accepting chemotaxis protein"/>
    <property type="match status" value="1"/>
</dbReference>
<evidence type="ECO:0000313" key="12">
    <source>
        <dbReference type="EMBL" id="KXB31585.1"/>
    </source>
</evidence>
<keyword evidence="3 9" id="KW-0812">Transmembrane</keyword>
<evidence type="ECO:0000256" key="2">
    <source>
        <dbReference type="ARBA" id="ARBA00022475"/>
    </source>
</evidence>
<keyword evidence="6 8" id="KW-0807">Transducer</keyword>
<feature type="domain" description="HAMP" evidence="11">
    <location>
        <begin position="226"/>
        <end position="272"/>
    </location>
</feature>
<dbReference type="Gene3D" id="3.30.450.20">
    <property type="entry name" value="PAS domain"/>
    <property type="match status" value="1"/>
</dbReference>
<dbReference type="Pfam" id="PF00015">
    <property type="entry name" value="MCPsignal"/>
    <property type="match status" value="1"/>
</dbReference>
<comment type="caution">
    <text evidence="12">The sequence shown here is derived from an EMBL/GenBank/DDBJ whole genome shotgun (WGS) entry which is preliminary data.</text>
</comment>
<proteinExistence type="inferred from homology"/>
<dbReference type="GO" id="GO:0007165">
    <property type="term" value="P:signal transduction"/>
    <property type="evidence" value="ECO:0007669"/>
    <property type="project" value="UniProtKB-KW"/>
</dbReference>
<dbReference type="InterPro" id="IPR003660">
    <property type="entry name" value="HAMP_dom"/>
</dbReference>
<evidence type="ECO:0000256" key="1">
    <source>
        <dbReference type="ARBA" id="ARBA00004651"/>
    </source>
</evidence>
<protein>
    <submittedName>
        <fullName evidence="12">Uncharacterized protein</fullName>
    </submittedName>
</protein>
<evidence type="ECO:0000256" key="7">
    <source>
        <dbReference type="ARBA" id="ARBA00029447"/>
    </source>
</evidence>
<dbReference type="PANTHER" id="PTHR32089">
    <property type="entry name" value="METHYL-ACCEPTING CHEMOTAXIS PROTEIN MCPB"/>
    <property type="match status" value="1"/>
</dbReference>
<evidence type="ECO:0000259" key="10">
    <source>
        <dbReference type="PROSITE" id="PS50111"/>
    </source>
</evidence>
<dbReference type="GO" id="GO:0004888">
    <property type="term" value="F:transmembrane signaling receptor activity"/>
    <property type="evidence" value="ECO:0007669"/>
    <property type="project" value="InterPro"/>
</dbReference>
<dbReference type="SUPFAM" id="SSF58104">
    <property type="entry name" value="Methyl-accepting chemotaxis protein (MCP) signaling domain"/>
    <property type="match status" value="1"/>
</dbReference>
<dbReference type="Proteomes" id="UP000070186">
    <property type="component" value="Unassembled WGS sequence"/>
</dbReference>
<sequence>MGFLNFGSLKGRLTLSVLVALIGLILLGSFQAVHLRSQLLTDRKATLQAAIDIALSMVKDLQAQEAKGELTREQAQKHAKDVLRSMRYAGTEYFYIYDSKGMGVMHPVRPEYVGKSHWDRQDKSGAYTVRNLVKTALDKTVYVQTMTAKPGSEVQVPKLQNLVHFEPWDWVIGTGLYIDDLDAIFYQQLREVALVIALLLLSVGAVAWWMARAILAQIGGEPADAVATMSKVAAGDLTVSLNTANPKSLLGELDHLVQALRQMMQEISRNAGQVTRSAQEIAETSAKVADSASAQTEATQTMAAAMEELTVSINHVSDNAGETERFASGAAELAIQGERSVEVVAGNIATMAGRVGDAAQQVRSLSANTQEVARMAAVIKDIAGQTNLLALNAAIEAARAGEQGRGFAVVADEVRVLAERTEKATQEIAGVVDRIQNETVNAAKVMDDALPAAEKARTTAGETSELLHRIAEGSRSAQNLVRDVAASTREQSEASTSLAQEVEHIANQVEATGVSMNITAEAARSLLATAQSLKTATERFRV</sequence>
<keyword evidence="4 9" id="KW-1133">Transmembrane helix</keyword>
<dbReference type="SMART" id="SM01049">
    <property type="entry name" value="Cache_2"/>
    <property type="match status" value="1"/>
</dbReference>
<dbReference type="RefSeq" id="WP_066880959.1">
    <property type="nucleotide sequence ID" value="NZ_LODL01000010.1"/>
</dbReference>
<comment type="subcellular location">
    <subcellularLocation>
        <location evidence="1">Cell membrane</location>
        <topology evidence="1">Multi-pass membrane protein</topology>
    </subcellularLocation>
</comment>
<evidence type="ECO:0000256" key="9">
    <source>
        <dbReference type="SAM" id="Phobius"/>
    </source>
</evidence>
<dbReference type="SMART" id="SM00283">
    <property type="entry name" value="MA"/>
    <property type="match status" value="1"/>
</dbReference>
<evidence type="ECO:0000256" key="5">
    <source>
        <dbReference type="ARBA" id="ARBA00023136"/>
    </source>
</evidence>
<organism evidence="12 13">
    <name type="scientific">Dechloromonas denitrificans</name>
    <dbReference type="NCBI Taxonomy" id="281362"/>
    <lineage>
        <taxon>Bacteria</taxon>
        <taxon>Pseudomonadati</taxon>
        <taxon>Pseudomonadota</taxon>
        <taxon>Betaproteobacteria</taxon>
        <taxon>Rhodocyclales</taxon>
        <taxon>Azonexaceae</taxon>
        <taxon>Dechloromonas</taxon>
    </lineage>
</organism>
<feature type="transmembrane region" description="Helical" evidence="9">
    <location>
        <begin position="192"/>
        <end position="211"/>
    </location>
</feature>
<dbReference type="GO" id="GO:0006935">
    <property type="term" value="P:chemotaxis"/>
    <property type="evidence" value="ECO:0007669"/>
    <property type="project" value="InterPro"/>
</dbReference>
<feature type="domain" description="Methyl-accepting transducer" evidence="10">
    <location>
        <begin position="270"/>
        <end position="506"/>
    </location>
</feature>
<evidence type="ECO:0000256" key="3">
    <source>
        <dbReference type="ARBA" id="ARBA00022692"/>
    </source>
</evidence>
<feature type="transmembrane region" description="Helical" evidence="9">
    <location>
        <begin position="12"/>
        <end position="33"/>
    </location>
</feature>